<dbReference type="InterPro" id="IPR008979">
    <property type="entry name" value="Galactose-bd-like_sf"/>
</dbReference>
<dbReference type="Gene3D" id="2.60.120.260">
    <property type="entry name" value="Galactose-binding domain-like"/>
    <property type="match status" value="1"/>
</dbReference>
<sequence>MLSFFNSSGGIGNRTYTIQIDKVPAFDSSYLIEYTNIPETAYVTSKLLEEGDELDDNTQYYWRVRAIDTLGQKSPWAMSRFFLDTFSDDTFLRLIRTSIIRVETSSGYNISNVIDVGDAAAGTYWEGYPDQLAYWVKFDLGGSKEVSRIWQLCDRSRLEGRLKDYIWQYSNNAVNWKDIPETRSRESDAFRGIIKFDVPITGRYFRLYIKGWHGPVPRIHEITLYSPGAPTPPQVPATDYVLIVGNRHNGREDGNVRRAIENSTFNLETITVPYYEVSLDMVNHLEPKPVAIILSGFDRWYENLPMFEFNGEYELIRESNIPILAICGGHQFIVMAYGYTYARDMGYGVYTCKQENLKGTTPISIIKEDPIFEGIPNPFYAPGSHSWEVVVLPDDVEVLAVSDCIEVIKSRRKIMYGEQFHAEIDLPFNQASVFLLNFLRMAR</sequence>
<dbReference type="PROSITE" id="PS50022">
    <property type="entry name" value="FA58C_3"/>
    <property type="match status" value="1"/>
</dbReference>
<evidence type="ECO:0000259" key="1">
    <source>
        <dbReference type="PROSITE" id="PS50022"/>
    </source>
</evidence>
<reference evidence="2" key="1">
    <citation type="journal article" date="2014" name="Front. Microbiol.">
        <title>High frequency of phylogenetically diverse reductive dehalogenase-homologous genes in deep subseafloor sedimentary metagenomes.</title>
        <authorList>
            <person name="Kawai M."/>
            <person name="Futagami T."/>
            <person name="Toyoda A."/>
            <person name="Takaki Y."/>
            <person name="Nishi S."/>
            <person name="Hori S."/>
            <person name="Arai W."/>
            <person name="Tsubouchi T."/>
            <person name="Morono Y."/>
            <person name="Uchiyama I."/>
            <person name="Ito T."/>
            <person name="Fujiyama A."/>
            <person name="Inagaki F."/>
            <person name="Takami H."/>
        </authorList>
    </citation>
    <scope>NUCLEOTIDE SEQUENCE</scope>
    <source>
        <strain evidence="2">Expedition CK06-06</strain>
    </source>
</reference>
<dbReference type="InterPro" id="IPR013783">
    <property type="entry name" value="Ig-like_fold"/>
</dbReference>
<name>X1PW41_9ZZZZ</name>
<comment type="caution">
    <text evidence="2">The sequence shown here is derived from an EMBL/GenBank/DDBJ whole genome shotgun (WGS) entry which is preliminary data.</text>
</comment>
<protein>
    <recommendedName>
        <fullName evidence="1">F5/8 type C domain-containing protein</fullName>
    </recommendedName>
</protein>
<dbReference type="SUPFAM" id="SSF49785">
    <property type="entry name" value="Galactose-binding domain-like"/>
    <property type="match status" value="1"/>
</dbReference>
<gene>
    <name evidence="2" type="ORF">S12H4_04737</name>
</gene>
<dbReference type="Pfam" id="PF00117">
    <property type="entry name" value="GATase"/>
    <property type="match status" value="1"/>
</dbReference>
<dbReference type="InterPro" id="IPR000421">
    <property type="entry name" value="FA58C"/>
</dbReference>
<organism evidence="2">
    <name type="scientific">marine sediment metagenome</name>
    <dbReference type="NCBI Taxonomy" id="412755"/>
    <lineage>
        <taxon>unclassified sequences</taxon>
        <taxon>metagenomes</taxon>
        <taxon>ecological metagenomes</taxon>
    </lineage>
</organism>
<accession>X1PW41</accession>
<feature type="domain" description="F5/8 type C" evidence="1">
    <location>
        <begin position="87"/>
        <end position="227"/>
    </location>
</feature>
<dbReference type="PROSITE" id="PS51273">
    <property type="entry name" value="GATASE_TYPE_1"/>
    <property type="match status" value="1"/>
</dbReference>
<dbReference type="InterPro" id="IPR029062">
    <property type="entry name" value="Class_I_gatase-like"/>
</dbReference>
<dbReference type="Gene3D" id="3.40.50.880">
    <property type="match status" value="1"/>
</dbReference>
<dbReference type="EMBL" id="BARW01001499">
    <property type="protein sequence ID" value="GAI60477.1"/>
    <property type="molecule type" value="Genomic_DNA"/>
</dbReference>
<proteinExistence type="predicted"/>
<dbReference type="InterPro" id="IPR017926">
    <property type="entry name" value="GATASE"/>
</dbReference>
<dbReference type="Pfam" id="PF00754">
    <property type="entry name" value="F5_F8_type_C"/>
    <property type="match status" value="1"/>
</dbReference>
<dbReference type="SUPFAM" id="SSF52317">
    <property type="entry name" value="Class I glutamine amidotransferase-like"/>
    <property type="match status" value="1"/>
</dbReference>
<dbReference type="AlphaFoldDB" id="X1PW41"/>
<evidence type="ECO:0000313" key="2">
    <source>
        <dbReference type="EMBL" id="GAI60477.1"/>
    </source>
</evidence>
<dbReference type="Gene3D" id="2.60.40.10">
    <property type="entry name" value="Immunoglobulins"/>
    <property type="match status" value="1"/>
</dbReference>